<dbReference type="GO" id="GO:0005886">
    <property type="term" value="C:plasma membrane"/>
    <property type="evidence" value="ECO:0007669"/>
    <property type="project" value="TreeGrafter"/>
</dbReference>
<keyword evidence="3 6" id="KW-1133">Transmembrane helix</keyword>
<organism evidence="8 9">
    <name type="scientific">Strigomonas culicis</name>
    <dbReference type="NCBI Taxonomy" id="28005"/>
    <lineage>
        <taxon>Eukaryota</taxon>
        <taxon>Discoba</taxon>
        <taxon>Euglenozoa</taxon>
        <taxon>Kinetoplastea</taxon>
        <taxon>Metakinetoplastina</taxon>
        <taxon>Trypanosomatida</taxon>
        <taxon>Trypanosomatidae</taxon>
        <taxon>Strigomonadinae</taxon>
        <taxon>Strigomonas</taxon>
    </lineage>
</organism>
<evidence type="ECO:0000256" key="3">
    <source>
        <dbReference type="ARBA" id="ARBA00022989"/>
    </source>
</evidence>
<gene>
    <name evidence="8" type="ORF">STCU_06890</name>
</gene>
<dbReference type="Pfam" id="PF02893">
    <property type="entry name" value="GRAM"/>
    <property type="match status" value="2"/>
</dbReference>
<dbReference type="Gene3D" id="2.30.29.30">
    <property type="entry name" value="Pleckstrin-homology domain (PH domain)/Phosphotyrosine-binding domain (PTB)"/>
    <property type="match status" value="2"/>
</dbReference>
<feature type="domain" description="VASt" evidence="7">
    <location>
        <begin position="372"/>
        <end position="554"/>
    </location>
</feature>
<keyword evidence="4 6" id="KW-0472">Membrane</keyword>
<dbReference type="InterPro" id="IPR031968">
    <property type="entry name" value="VASt"/>
</dbReference>
<comment type="caution">
    <text evidence="8">The sequence shown here is derived from an EMBL/GenBank/DDBJ whole genome shotgun (WGS) entry which is preliminary data.</text>
</comment>
<dbReference type="Proteomes" id="UP000015354">
    <property type="component" value="Unassembled WGS sequence"/>
</dbReference>
<keyword evidence="9" id="KW-1185">Reference proteome</keyword>
<comment type="subcellular location">
    <subcellularLocation>
        <location evidence="1">Membrane</location>
        <topology evidence="1">Single-pass membrane protein</topology>
    </subcellularLocation>
</comment>
<feature type="transmembrane region" description="Helical" evidence="6">
    <location>
        <begin position="692"/>
        <end position="711"/>
    </location>
</feature>
<proteinExistence type="predicted"/>
<sequence>MSSKEKKKARRARHGDSGFGIALSDEEVSFRKAFPNVPVTERLVESCQCGLNKSIVRLGTMYLTAIRLCFTSSFLDKDVVILWDDITNLVKKTSIFFDSVHVTTKNKGDYSFSTFLTTGTTEVYTLMKTLFSSRERFNASESAGMGSSRGVSEAGSESGTEITSQSRSTSFVSHRGGSESPASPIVLPFSVVTSRVGDIEKEKDPGNDVNEEMRRHFPSLPETEKIKRVFQCSFVSGVLRLGKIALTDSFALFYSPMMEESVQVSFTDIESIEKERKMTILDSITIKVKGGKSVSFTNFISRDAFFNALEERFEQIKKTKEKTKEKEDEDADSGPLVFKTTTAENDISKLPTAATLNDFSSIVTQYGTALSNYTCFEKEVITPVEMPTGKTVMDVFGMCFDDGTPLLEKYHADRKDTDQKWENWRPVEGKSLCGQREFSCTTPVKAMMGKLYSYYEYERYALLNVGGTPTLMVQFSSQLPGVMFGTAFRSEALATFSQTGSGAEAKVTMRAFAYVQFLKSVLVKGRINSTTISELGEGYTKLSKMIFAVLSEGSVNAVKELEGAPAAVAVSESVPAPAGPAIPPQTAKERNAYVYVTIATSVCVVLVSSSSLIHTVFVSAPSQASDEAVSGARSAAAPSPRAYLYISLFCWRVRLCGCKQYHVRHFRITVMLISIIAERIFLFFVFCPGSEINFSFFLTHCFSLILAVAMYN</sequence>
<feature type="region of interest" description="Disordered" evidence="5">
    <location>
        <begin position="141"/>
        <end position="184"/>
    </location>
</feature>
<evidence type="ECO:0000256" key="1">
    <source>
        <dbReference type="ARBA" id="ARBA00004167"/>
    </source>
</evidence>
<dbReference type="PROSITE" id="PS51778">
    <property type="entry name" value="VAST"/>
    <property type="match status" value="1"/>
</dbReference>
<evidence type="ECO:0000256" key="6">
    <source>
        <dbReference type="SAM" id="Phobius"/>
    </source>
</evidence>
<reference evidence="8 9" key="1">
    <citation type="journal article" date="2013" name="PLoS ONE">
        <title>Predicting the Proteins of Angomonas deanei, Strigomonas culicis and Their Respective Endosymbionts Reveals New Aspects of the Trypanosomatidae Family.</title>
        <authorList>
            <person name="Motta M.C."/>
            <person name="Martins A.C."/>
            <person name="de Souza S.S."/>
            <person name="Catta-Preta C.M."/>
            <person name="Silva R."/>
            <person name="Klein C.C."/>
            <person name="de Almeida L.G."/>
            <person name="de Lima Cunha O."/>
            <person name="Ciapina L.P."/>
            <person name="Brocchi M."/>
            <person name="Colabardini A.C."/>
            <person name="de Araujo Lima B."/>
            <person name="Machado C.R."/>
            <person name="de Almeida Soares C.M."/>
            <person name="Probst C.M."/>
            <person name="de Menezes C.B."/>
            <person name="Thompson C.E."/>
            <person name="Bartholomeu D.C."/>
            <person name="Gradia D.F."/>
            <person name="Pavoni D.P."/>
            <person name="Grisard E.C."/>
            <person name="Fantinatti-Garboggini F."/>
            <person name="Marchini F.K."/>
            <person name="Rodrigues-Luiz G.F."/>
            <person name="Wagner G."/>
            <person name="Goldman G.H."/>
            <person name="Fietto J.L."/>
            <person name="Elias M.C."/>
            <person name="Goldman M.H."/>
            <person name="Sagot M.F."/>
            <person name="Pereira M."/>
            <person name="Stoco P.H."/>
            <person name="de Mendonca-Neto R.P."/>
            <person name="Teixeira S.M."/>
            <person name="Maciel T.E."/>
            <person name="de Oliveira Mendes T.A."/>
            <person name="Urmenyi T.P."/>
            <person name="de Souza W."/>
            <person name="Schenkman S."/>
            <person name="de Vasconcelos A.T."/>
        </authorList>
    </citation>
    <scope>NUCLEOTIDE SEQUENCE [LARGE SCALE GENOMIC DNA]</scope>
</reference>
<dbReference type="PANTHER" id="PTHR23319">
    <property type="entry name" value="GRAM DOMAIN CONTAINING 1B, ISOFORM E"/>
    <property type="match status" value="1"/>
</dbReference>
<name>S9VDC9_9TRYP</name>
<feature type="compositionally biased region" description="Polar residues" evidence="5">
    <location>
        <begin position="155"/>
        <end position="172"/>
    </location>
</feature>
<dbReference type="GO" id="GO:0032366">
    <property type="term" value="P:intracellular sterol transport"/>
    <property type="evidence" value="ECO:0007669"/>
    <property type="project" value="TreeGrafter"/>
</dbReference>
<dbReference type="GO" id="GO:0120015">
    <property type="term" value="F:sterol transfer activity"/>
    <property type="evidence" value="ECO:0007669"/>
    <property type="project" value="TreeGrafter"/>
</dbReference>
<dbReference type="InterPro" id="IPR004182">
    <property type="entry name" value="GRAM"/>
</dbReference>
<dbReference type="GO" id="GO:0140268">
    <property type="term" value="C:endoplasmic reticulum-plasma membrane contact site"/>
    <property type="evidence" value="ECO:0007669"/>
    <property type="project" value="TreeGrafter"/>
</dbReference>
<evidence type="ECO:0000313" key="8">
    <source>
        <dbReference type="EMBL" id="EPY25006.1"/>
    </source>
</evidence>
<dbReference type="PANTHER" id="PTHR23319:SF4">
    <property type="entry name" value="GRAM DOMAIN CONTAINING 1B, ISOFORM E"/>
    <property type="match status" value="1"/>
</dbReference>
<evidence type="ECO:0000256" key="2">
    <source>
        <dbReference type="ARBA" id="ARBA00022692"/>
    </source>
</evidence>
<dbReference type="GO" id="GO:0032934">
    <property type="term" value="F:sterol binding"/>
    <property type="evidence" value="ECO:0007669"/>
    <property type="project" value="TreeGrafter"/>
</dbReference>
<dbReference type="EMBL" id="ATMH01006890">
    <property type="protein sequence ID" value="EPY25006.1"/>
    <property type="molecule type" value="Genomic_DNA"/>
</dbReference>
<keyword evidence="2 6" id="KW-0812">Transmembrane</keyword>
<protein>
    <recommendedName>
        <fullName evidence="7">VASt domain-containing protein</fullName>
    </recommendedName>
</protein>
<evidence type="ECO:0000313" key="9">
    <source>
        <dbReference type="Proteomes" id="UP000015354"/>
    </source>
</evidence>
<dbReference type="Pfam" id="PF16016">
    <property type="entry name" value="VASt"/>
    <property type="match status" value="1"/>
</dbReference>
<feature type="transmembrane region" description="Helical" evidence="6">
    <location>
        <begin position="668"/>
        <end position="686"/>
    </location>
</feature>
<dbReference type="AlphaFoldDB" id="S9VDC9"/>
<dbReference type="GO" id="GO:0005789">
    <property type="term" value="C:endoplasmic reticulum membrane"/>
    <property type="evidence" value="ECO:0007669"/>
    <property type="project" value="TreeGrafter"/>
</dbReference>
<dbReference type="SMART" id="SM00568">
    <property type="entry name" value="GRAM"/>
    <property type="match status" value="2"/>
</dbReference>
<dbReference type="OrthoDB" id="74360at2759"/>
<evidence type="ECO:0000259" key="7">
    <source>
        <dbReference type="PROSITE" id="PS51778"/>
    </source>
</evidence>
<dbReference type="InterPro" id="IPR051482">
    <property type="entry name" value="Cholesterol_transport"/>
</dbReference>
<evidence type="ECO:0000256" key="4">
    <source>
        <dbReference type="ARBA" id="ARBA00023136"/>
    </source>
</evidence>
<dbReference type="InterPro" id="IPR011993">
    <property type="entry name" value="PH-like_dom_sf"/>
</dbReference>
<accession>S9VDC9</accession>
<evidence type="ECO:0000256" key="5">
    <source>
        <dbReference type="SAM" id="MobiDB-lite"/>
    </source>
</evidence>